<evidence type="ECO:0000313" key="3">
    <source>
        <dbReference type="Proteomes" id="UP000095200"/>
    </source>
</evidence>
<accession>A0A194AHM2</accession>
<dbReference type="AlphaFoldDB" id="A0A194AHM2"/>
<sequence>MKRIALAILVIAFVIGSVAPSFAVEMQARGSWRAAASWWDFDGKDDANNGETFRARQRARLWFDFIANENLKAVLGLEIGDITWGDSNGKLGTDSNEAIEVKHAYFDFNIPNTQVNIKAGLQGIYIPGNLGSPILDDDAAALMVSAPINDMVSVAAGWIRSYDLDDDTKGIYDYDKDTADAKDDDNPSGIAGTSGDEVDTLALLVPVNGDGFSVTPYFLYTMIGKNTVEELPIAEILDDAVKKSGIKDDLGEALGGVDDDATMWHAGFSAQIDMFDPIVVLTDFAYGSLALEGTTQDIDVRGYFFDLAVDYKMDFMTPEVFFLYTSGADDDKDEISVFPHISGDLNFSTLIFDGSPFTEGDLYDDPAALPMWALGLKLKDINLVEDLSHTFTIYYAQGTSDKDGWYGKTFAEDDSLVEVDFDTKYQIYDELAAYLELGYASFDWDKSADHTNDAEDIYKAAIGIKYDF</sequence>
<comment type="caution">
    <text evidence="2">The sequence shown here is derived from an EMBL/GenBank/DDBJ whole genome shotgun (WGS) entry which is preliminary data.</text>
</comment>
<feature type="chain" id="PRO_5008507589" description="Alginate export domain-containing protein" evidence="1">
    <location>
        <begin position="24"/>
        <end position="468"/>
    </location>
</feature>
<evidence type="ECO:0008006" key="4">
    <source>
        <dbReference type="Google" id="ProtNLM"/>
    </source>
</evidence>
<proteinExistence type="predicted"/>
<evidence type="ECO:0000313" key="2">
    <source>
        <dbReference type="EMBL" id="GAU08823.1"/>
    </source>
</evidence>
<dbReference type="InterPro" id="IPR059232">
    <property type="entry name" value="Porin_put"/>
</dbReference>
<dbReference type="STRING" id="1592317.DPF_1540"/>
<keyword evidence="3" id="KW-1185">Reference proteome</keyword>
<reference evidence="3" key="1">
    <citation type="submission" date="2016-06" db="EMBL/GenBank/DDBJ databases">
        <title>Draft genome sequence of Desulfoplanes formicivorans strain Pf12B.</title>
        <authorList>
            <person name="Watanabe M."/>
            <person name="Kojima H."/>
            <person name="Fukui M."/>
        </authorList>
    </citation>
    <scope>NUCLEOTIDE SEQUENCE [LARGE SCALE GENOMIC DNA]</scope>
    <source>
        <strain evidence="3">Pf12B</strain>
    </source>
</reference>
<dbReference type="Proteomes" id="UP000095200">
    <property type="component" value="Unassembled WGS sequence"/>
</dbReference>
<keyword evidence="1" id="KW-0732">Signal</keyword>
<gene>
    <name evidence="2" type="ORF">DPF_1540</name>
</gene>
<protein>
    <recommendedName>
        <fullName evidence="4">Alginate export domain-containing protein</fullName>
    </recommendedName>
</protein>
<dbReference type="EMBL" id="BDFE01000015">
    <property type="protein sequence ID" value="GAU08823.1"/>
    <property type="molecule type" value="Genomic_DNA"/>
</dbReference>
<dbReference type="NCBIfam" id="NF033939">
    <property type="entry name" value="DESULF_POR1"/>
    <property type="match status" value="1"/>
</dbReference>
<feature type="signal peptide" evidence="1">
    <location>
        <begin position="1"/>
        <end position="23"/>
    </location>
</feature>
<dbReference type="RefSeq" id="WP_069858622.1">
    <property type="nucleotide sequence ID" value="NZ_BDFE01000015.1"/>
</dbReference>
<organism evidence="2 3">
    <name type="scientific">Desulfoplanes formicivorans</name>
    <dbReference type="NCBI Taxonomy" id="1592317"/>
    <lineage>
        <taxon>Bacteria</taxon>
        <taxon>Pseudomonadati</taxon>
        <taxon>Thermodesulfobacteriota</taxon>
        <taxon>Desulfovibrionia</taxon>
        <taxon>Desulfovibrionales</taxon>
        <taxon>Desulfoplanaceae</taxon>
        <taxon>Desulfoplanes</taxon>
    </lineage>
</organism>
<name>A0A194AHM2_9BACT</name>
<dbReference type="OrthoDB" id="5464498at2"/>
<evidence type="ECO:0000256" key="1">
    <source>
        <dbReference type="SAM" id="SignalP"/>
    </source>
</evidence>